<evidence type="ECO:0000256" key="3">
    <source>
        <dbReference type="ARBA" id="ARBA00022552"/>
    </source>
</evidence>
<accession>A0A4R1K802</accession>
<dbReference type="SMART" id="SM00359">
    <property type="entry name" value="PUA"/>
    <property type="match status" value="1"/>
</dbReference>
<comment type="similarity">
    <text evidence="8">Belongs to the methyltransferase superfamily. RlmI family.</text>
</comment>
<name>A0A4R1K802_9BACT</name>
<evidence type="ECO:0000256" key="5">
    <source>
        <dbReference type="ARBA" id="ARBA00022679"/>
    </source>
</evidence>
<dbReference type="Gene3D" id="2.30.130.10">
    <property type="entry name" value="PUA domain"/>
    <property type="match status" value="1"/>
</dbReference>
<keyword evidence="6" id="KW-0949">S-adenosyl-L-methionine</keyword>
<keyword evidence="4 10" id="KW-0489">Methyltransferase</keyword>
<dbReference type="OrthoDB" id="9805492at2"/>
<keyword evidence="11" id="KW-1185">Reference proteome</keyword>
<evidence type="ECO:0000256" key="2">
    <source>
        <dbReference type="ARBA" id="ARBA00022490"/>
    </source>
</evidence>
<dbReference type="PANTHER" id="PTHR42873">
    <property type="entry name" value="RIBOSOMAL RNA LARGE SUBUNIT METHYLTRANSFERASE"/>
    <property type="match status" value="1"/>
</dbReference>
<dbReference type="GO" id="GO:0003723">
    <property type="term" value="F:RNA binding"/>
    <property type="evidence" value="ECO:0007669"/>
    <property type="project" value="UniProtKB-KW"/>
</dbReference>
<gene>
    <name evidence="10" type="ORF">C8D98_1266</name>
</gene>
<keyword evidence="5 10" id="KW-0808">Transferase</keyword>
<keyword evidence="3" id="KW-0698">rRNA processing</keyword>
<evidence type="ECO:0000256" key="4">
    <source>
        <dbReference type="ARBA" id="ARBA00022603"/>
    </source>
</evidence>
<proteinExistence type="inferred from homology"/>
<dbReference type="Gene3D" id="3.30.750.80">
    <property type="entry name" value="RNA methyltransferase domain (HRMD) like"/>
    <property type="match status" value="1"/>
</dbReference>
<dbReference type="GO" id="GO:0032259">
    <property type="term" value="P:methylation"/>
    <property type="evidence" value="ECO:0007669"/>
    <property type="project" value="UniProtKB-KW"/>
</dbReference>
<dbReference type="EMBL" id="SMGG01000004">
    <property type="protein sequence ID" value="TCK60394.1"/>
    <property type="molecule type" value="Genomic_DNA"/>
</dbReference>
<dbReference type="CDD" id="cd02440">
    <property type="entry name" value="AdoMet_MTases"/>
    <property type="match status" value="1"/>
</dbReference>
<dbReference type="GO" id="GO:0005737">
    <property type="term" value="C:cytoplasm"/>
    <property type="evidence" value="ECO:0007669"/>
    <property type="project" value="UniProtKB-SubCell"/>
</dbReference>
<protein>
    <submittedName>
        <fullName evidence="10">23S rRNA (Cytosine1962-C5)-methyltransferase</fullName>
    </submittedName>
</protein>
<dbReference type="GO" id="GO:0008168">
    <property type="term" value="F:methyltransferase activity"/>
    <property type="evidence" value="ECO:0007669"/>
    <property type="project" value="UniProtKB-KW"/>
</dbReference>
<keyword evidence="2" id="KW-0963">Cytoplasm</keyword>
<keyword evidence="7" id="KW-0694">RNA-binding</keyword>
<evidence type="ECO:0000313" key="10">
    <source>
        <dbReference type="EMBL" id="TCK60394.1"/>
    </source>
</evidence>
<evidence type="ECO:0000256" key="7">
    <source>
        <dbReference type="ARBA" id="ARBA00022884"/>
    </source>
</evidence>
<evidence type="ECO:0000256" key="8">
    <source>
        <dbReference type="ARBA" id="ARBA00038091"/>
    </source>
</evidence>
<dbReference type="AlphaFoldDB" id="A0A4R1K802"/>
<dbReference type="InterPro" id="IPR019614">
    <property type="entry name" value="SAM-dep_methyl-trfase"/>
</dbReference>
<dbReference type="CDD" id="cd21153">
    <property type="entry name" value="PUA_RlmI"/>
    <property type="match status" value="1"/>
</dbReference>
<dbReference type="InterPro" id="IPR029063">
    <property type="entry name" value="SAM-dependent_MTases_sf"/>
</dbReference>
<comment type="subcellular location">
    <subcellularLocation>
        <location evidence="1">Cytoplasm</location>
    </subcellularLocation>
</comment>
<dbReference type="SUPFAM" id="SSF53335">
    <property type="entry name" value="S-adenosyl-L-methionine-dependent methyltransferases"/>
    <property type="match status" value="1"/>
</dbReference>
<dbReference type="InterPro" id="IPR041532">
    <property type="entry name" value="RlmI-like_PUA"/>
</dbReference>
<dbReference type="InterPro" id="IPR036974">
    <property type="entry name" value="PUA_sf"/>
</dbReference>
<dbReference type="Proteomes" id="UP000294614">
    <property type="component" value="Unassembled WGS sequence"/>
</dbReference>
<dbReference type="PROSITE" id="PS50890">
    <property type="entry name" value="PUA"/>
    <property type="match status" value="1"/>
</dbReference>
<feature type="domain" description="PUA" evidence="9">
    <location>
        <begin position="2"/>
        <end position="87"/>
    </location>
</feature>
<comment type="caution">
    <text evidence="10">The sequence shown here is derived from an EMBL/GenBank/DDBJ whole genome shotgun (WGS) entry which is preliminary data.</text>
</comment>
<evidence type="ECO:0000313" key="11">
    <source>
        <dbReference type="Proteomes" id="UP000294614"/>
    </source>
</evidence>
<dbReference type="SUPFAM" id="SSF88697">
    <property type="entry name" value="PUA domain-like"/>
    <property type="match status" value="1"/>
</dbReference>
<dbReference type="CDD" id="cd11572">
    <property type="entry name" value="RlmI_M_like"/>
    <property type="match status" value="1"/>
</dbReference>
<evidence type="ECO:0000259" key="9">
    <source>
        <dbReference type="SMART" id="SM00359"/>
    </source>
</evidence>
<evidence type="ECO:0000256" key="6">
    <source>
        <dbReference type="ARBA" id="ARBA00022691"/>
    </source>
</evidence>
<sequence>MKTVILKKQKDKLARNRNPWVFSGSVHSAESGIRNGEAVRVVDADKKFVAYGFYSEHSAITLRLFSWNEDEQARQSLFTARLQAALSARKRLINSEQTDSFRLLYGEADGLPGYVADYYNGHIGLQVNTASAVLYLPFMTEALKAVVNPVSIYARPADELNKKEKVFFQEACIYGDAPERILIKENGLKISANPVSGQKTGYYFDQRDNRKAVAQYAAGSDVLDCFCYTGGFSLNCAAAGAKSITSVDSSADALKNLEENFDLNGLQKPETVKADVFEYLRQRNTDSRKHDLVILDPPKLAKSQSAMEQALRAYKDINMLGLKKTEKNGIFVTFSCSGRVSREDFIKSVAWAAKDAGRTLRITGFMSQAGDHPISPFFPESEYLKGIIGVVE</sequence>
<dbReference type="Gene3D" id="3.40.50.150">
    <property type="entry name" value="Vaccinia Virus protein VP39"/>
    <property type="match status" value="1"/>
</dbReference>
<organism evidence="10 11">
    <name type="scientific">Seleniivibrio woodruffii</name>
    <dbReference type="NCBI Taxonomy" id="1078050"/>
    <lineage>
        <taxon>Bacteria</taxon>
        <taxon>Pseudomonadati</taxon>
        <taxon>Deferribacterota</taxon>
        <taxon>Deferribacteres</taxon>
        <taxon>Deferribacterales</taxon>
        <taxon>Geovibrionaceae</taxon>
        <taxon>Seleniivibrio</taxon>
    </lineage>
</organism>
<evidence type="ECO:0000256" key="1">
    <source>
        <dbReference type="ARBA" id="ARBA00004496"/>
    </source>
</evidence>
<dbReference type="RefSeq" id="WP_132873072.1">
    <property type="nucleotide sequence ID" value="NZ_JAJUHT010000007.1"/>
</dbReference>
<dbReference type="Pfam" id="PF17785">
    <property type="entry name" value="PUA_3"/>
    <property type="match status" value="1"/>
</dbReference>
<dbReference type="GO" id="GO:0006364">
    <property type="term" value="P:rRNA processing"/>
    <property type="evidence" value="ECO:0007669"/>
    <property type="project" value="UniProtKB-KW"/>
</dbReference>
<dbReference type="PANTHER" id="PTHR42873:SF1">
    <property type="entry name" value="S-ADENOSYLMETHIONINE-DEPENDENT METHYLTRANSFERASE DOMAIN-CONTAINING PROTEIN"/>
    <property type="match status" value="1"/>
</dbReference>
<dbReference type="InterPro" id="IPR002478">
    <property type="entry name" value="PUA"/>
</dbReference>
<dbReference type="InterPro" id="IPR015947">
    <property type="entry name" value="PUA-like_sf"/>
</dbReference>
<reference evidence="10 11" key="1">
    <citation type="submission" date="2019-03" db="EMBL/GenBank/DDBJ databases">
        <title>Genomic Encyclopedia of Type Strains, Phase IV (KMG-IV): sequencing the most valuable type-strain genomes for metagenomic binning, comparative biology and taxonomic classification.</title>
        <authorList>
            <person name="Goeker M."/>
        </authorList>
    </citation>
    <scope>NUCLEOTIDE SEQUENCE [LARGE SCALE GENOMIC DNA]</scope>
    <source>
        <strain evidence="10 11">DSM 24984</strain>
    </source>
</reference>
<dbReference type="Pfam" id="PF10672">
    <property type="entry name" value="Methyltrans_SAM"/>
    <property type="match status" value="1"/>
</dbReference>